<reference evidence="3" key="1">
    <citation type="submission" date="2021-01" db="EMBL/GenBank/DDBJ databases">
        <authorList>
            <person name="Corre E."/>
            <person name="Pelletier E."/>
            <person name="Niang G."/>
            <person name="Scheremetjew M."/>
            <person name="Finn R."/>
            <person name="Kale V."/>
            <person name="Holt S."/>
            <person name="Cochrane G."/>
            <person name="Meng A."/>
            <person name="Brown T."/>
            <person name="Cohen L."/>
        </authorList>
    </citation>
    <scope>NUCLEOTIDE SEQUENCE</scope>
    <source>
        <strain evidence="3">RCC1130</strain>
    </source>
</reference>
<dbReference type="InterPro" id="IPR005123">
    <property type="entry name" value="Oxoglu/Fe-dep_dioxygenase_dom"/>
</dbReference>
<dbReference type="Pfam" id="PF14226">
    <property type="entry name" value="DIOX_N"/>
    <property type="match status" value="1"/>
</dbReference>
<dbReference type="PROSITE" id="PS51471">
    <property type="entry name" value="FE2OG_OXY"/>
    <property type="match status" value="1"/>
</dbReference>
<protein>
    <recommendedName>
        <fullName evidence="2">Fe2OG dioxygenase domain-containing protein</fullName>
    </recommendedName>
</protein>
<dbReference type="PANTHER" id="PTHR47990">
    <property type="entry name" value="2-OXOGLUTARATE (2OG) AND FE(II)-DEPENDENT OXYGENASE SUPERFAMILY PROTEIN-RELATED"/>
    <property type="match status" value="1"/>
</dbReference>
<keyword evidence="1" id="KW-0408">Iron</keyword>
<feature type="domain" description="Fe2OG dioxygenase" evidence="2">
    <location>
        <begin position="172"/>
        <end position="270"/>
    </location>
</feature>
<evidence type="ECO:0000313" key="3">
    <source>
        <dbReference type="EMBL" id="CAD8551985.1"/>
    </source>
</evidence>
<dbReference type="InterPro" id="IPR026992">
    <property type="entry name" value="DIOX_N"/>
</dbReference>
<keyword evidence="1" id="KW-0479">Metal-binding</keyword>
<dbReference type="InterPro" id="IPR027443">
    <property type="entry name" value="IPNS-like_sf"/>
</dbReference>
<organism evidence="3">
    <name type="scientific">Calcidiscus leptoporus</name>
    <dbReference type="NCBI Taxonomy" id="127549"/>
    <lineage>
        <taxon>Eukaryota</taxon>
        <taxon>Haptista</taxon>
        <taxon>Haptophyta</taxon>
        <taxon>Prymnesiophyceae</taxon>
        <taxon>Coccolithales</taxon>
        <taxon>Calcidiscaceae</taxon>
        <taxon>Calcidiscus</taxon>
    </lineage>
</organism>
<gene>
    <name evidence="3" type="ORF">CLEP1334_LOCUS27275</name>
</gene>
<dbReference type="EMBL" id="HBER01054633">
    <property type="protein sequence ID" value="CAD8551985.1"/>
    <property type="molecule type" value="Transcribed_RNA"/>
</dbReference>
<dbReference type="InterPro" id="IPR050231">
    <property type="entry name" value="Iron_ascorbate_oxido_reductase"/>
</dbReference>
<dbReference type="GO" id="GO:0046872">
    <property type="term" value="F:metal ion binding"/>
    <property type="evidence" value="ECO:0007669"/>
    <property type="project" value="UniProtKB-KW"/>
</dbReference>
<evidence type="ECO:0000256" key="1">
    <source>
        <dbReference type="RuleBase" id="RU003682"/>
    </source>
</evidence>
<dbReference type="Pfam" id="PF03171">
    <property type="entry name" value="2OG-FeII_Oxy"/>
    <property type="match status" value="1"/>
</dbReference>
<accession>A0A7S0JHI0</accession>
<name>A0A7S0JHI0_9EUKA</name>
<dbReference type="Gene3D" id="2.60.120.330">
    <property type="entry name" value="B-lactam Antibiotic, Isopenicillin N Synthase, Chain"/>
    <property type="match status" value="1"/>
</dbReference>
<dbReference type="GO" id="GO:0016491">
    <property type="term" value="F:oxidoreductase activity"/>
    <property type="evidence" value="ECO:0007669"/>
    <property type="project" value="UniProtKB-KW"/>
</dbReference>
<keyword evidence="1" id="KW-0560">Oxidoreductase</keyword>
<comment type="similarity">
    <text evidence="1">Belongs to the iron/ascorbate-dependent oxidoreductase family.</text>
</comment>
<evidence type="ECO:0000259" key="2">
    <source>
        <dbReference type="PROSITE" id="PS51471"/>
    </source>
</evidence>
<sequence>MRLPLLDISKWRANPVAFATELRTAAHTIGFFQVRHGVPQVATDALDACHAFFALPLHQKREIDYRASPAFRGFMEEGMENTQGAPDMREQIEIGAEAPPAHPRALPPYERLRGPNQWPPHLPTLRSALDAYATHMLGLSRELTAALCMALHLPEGALAKLFVGGVPPQWQPHWQMKAVHYSPAEDDIESASLGVGAHSDSGFLTLVVQDADGLQVHTGGEWIDVPSEGPDVVVCNLGEVAEMVSGGFLLATPHRVLRRKRLSLPFFYNPHLSAHVQPVALSADVQWQRPEKHTASHWRARANRHLTQYGMNAFKSLARSHPEVMRRHHPDLEVHADGQVTARNEQCL</sequence>
<dbReference type="SUPFAM" id="SSF51197">
    <property type="entry name" value="Clavaminate synthase-like"/>
    <property type="match status" value="1"/>
</dbReference>
<dbReference type="AlphaFoldDB" id="A0A7S0JHI0"/>
<proteinExistence type="inferred from homology"/>
<dbReference type="InterPro" id="IPR044861">
    <property type="entry name" value="IPNS-like_FE2OG_OXY"/>
</dbReference>